<keyword evidence="2" id="KW-1185">Reference proteome</keyword>
<name>A0A8S1SGY1_9CILI</name>
<reference evidence="1" key="1">
    <citation type="submission" date="2021-01" db="EMBL/GenBank/DDBJ databases">
        <authorList>
            <consortium name="Genoscope - CEA"/>
            <person name="William W."/>
        </authorList>
    </citation>
    <scope>NUCLEOTIDE SEQUENCE</scope>
</reference>
<comment type="caution">
    <text evidence="1">The sequence shown here is derived from an EMBL/GenBank/DDBJ whole genome shotgun (WGS) entry which is preliminary data.</text>
</comment>
<organism evidence="1 2">
    <name type="scientific">Paramecium pentaurelia</name>
    <dbReference type="NCBI Taxonomy" id="43138"/>
    <lineage>
        <taxon>Eukaryota</taxon>
        <taxon>Sar</taxon>
        <taxon>Alveolata</taxon>
        <taxon>Ciliophora</taxon>
        <taxon>Intramacronucleata</taxon>
        <taxon>Oligohymenophorea</taxon>
        <taxon>Peniculida</taxon>
        <taxon>Parameciidae</taxon>
        <taxon>Paramecium</taxon>
    </lineage>
</organism>
<evidence type="ECO:0000313" key="1">
    <source>
        <dbReference type="EMBL" id="CAD8139623.1"/>
    </source>
</evidence>
<dbReference type="AlphaFoldDB" id="A0A8S1SGY1"/>
<dbReference type="Proteomes" id="UP000689195">
    <property type="component" value="Unassembled WGS sequence"/>
</dbReference>
<evidence type="ECO:0000313" key="2">
    <source>
        <dbReference type="Proteomes" id="UP000689195"/>
    </source>
</evidence>
<protein>
    <submittedName>
        <fullName evidence="1">Uncharacterized protein</fullName>
    </submittedName>
</protein>
<accession>A0A8S1SGY1</accession>
<dbReference type="EMBL" id="CAJJDO010000008">
    <property type="protein sequence ID" value="CAD8139623.1"/>
    <property type="molecule type" value="Genomic_DNA"/>
</dbReference>
<sequence length="119" mass="14719">MRILQFCIQNYNDIKFIQIRIQINSMNFPNKVQQNKWIDVHLIFLIDQRIHQLSDENKMNSNCYSCLKTALKLFYTFFIGLSQRCICWQKQKLYCIHQFQDSFTFMNWVVIKYFYEFIF</sequence>
<proteinExistence type="predicted"/>
<gene>
    <name evidence="1" type="ORF">PPENT_87.1.T0080196</name>
</gene>